<reference evidence="2" key="1">
    <citation type="submission" date="2020-06" db="EMBL/GenBank/DDBJ databases">
        <authorList>
            <consortium name="Plant Systems Biology data submission"/>
        </authorList>
    </citation>
    <scope>NUCLEOTIDE SEQUENCE</scope>
    <source>
        <strain evidence="2">D6</strain>
    </source>
</reference>
<dbReference type="PROSITE" id="PS51257">
    <property type="entry name" value="PROKAR_LIPOPROTEIN"/>
    <property type="match status" value="1"/>
</dbReference>
<dbReference type="AlphaFoldDB" id="A0A9N8DGJ0"/>
<keyword evidence="1" id="KW-0732">Signal</keyword>
<protein>
    <submittedName>
        <fullName evidence="2">Uncharacterized protein</fullName>
    </submittedName>
</protein>
<dbReference type="OrthoDB" id="438233at2759"/>
<proteinExistence type="predicted"/>
<accession>A0A9N8DGJ0</accession>
<comment type="caution">
    <text evidence="2">The sequence shown here is derived from an EMBL/GenBank/DDBJ whole genome shotgun (WGS) entry which is preliminary data.</text>
</comment>
<name>A0A9N8DGJ0_9STRA</name>
<dbReference type="Proteomes" id="UP001153069">
    <property type="component" value="Unassembled WGS sequence"/>
</dbReference>
<organism evidence="2 3">
    <name type="scientific">Seminavis robusta</name>
    <dbReference type="NCBI Taxonomy" id="568900"/>
    <lineage>
        <taxon>Eukaryota</taxon>
        <taxon>Sar</taxon>
        <taxon>Stramenopiles</taxon>
        <taxon>Ochrophyta</taxon>
        <taxon>Bacillariophyta</taxon>
        <taxon>Bacillariophyceae</taxon>
        <taxon>Bacillariophycidae</taxon>
        <taxon>Naviculales</taxon>
        <taxon>Naviculaceae</taxon>
        <taxon>Seminavis</taxon>
    </lineage>
</organism>
<dbReference type="EMBL" id="CAICTM010000133">
    <property type="protein sequence ID" value="CAB9502342.1"/>
    <property type="molecule type" value="Genomic_DNA"/>
</dbReference>
<sequence>MRKICGAIVLAAFWAMACVKYDVTFAQWISGTYYMDTAKSQTGRKTHLVDFQTRAQMQASNSTGFHRRDCHTECQYMFAERMGYATMVTHSIGDWDTCRCGKIFCQGNITENHSSEEDVLSSCSWSPAAINTLVELVQREDICTPSHVQDFYLPEEWEKYQFGDFFREQAQWRGDDWHTQHRKEDSFIEAYYQKAIKSGTRGNNYDLLHQVVKEKLRNMTKAVNGPNKDVLPKPRTMVVHLRIGDVVDLDPHTVQELLETQRYFYRFNKGGICCAMPWQQPDWDPIEEDFNAYVRPLSYYKEALLTNQSTSFDHVVLMGAVHKGQVGVRAYYATKSCIYTTTIQRYIQKVWPQAEVTLRLAQHPDEDLVFASHSKKLVTSGGGYSKIISRLQEKVMEET</sequence>
<gene>
    <name evidence="2" type="ORF">SEMRO_134_G063270.1</name>
</gene>
<feature type="chain" id="PRO_5040223375" evidence="1">
    <location>
        <begin position="27"/>
        <end position="399"/>
    </location>
</feature>
<evidence type="ECO:0000256" key="1">
    <source>
        <dbReference type="SAM" id="SignalP"/>
    </source>
</evidence>
<keyword evidence="3" id="KW-1185">Reference proteome</keyword>
<evidence type="ECO:0000313" key="3">
    <source>
        <dbReference type="Proteomes" id="UP001153069"/>
    </source>
</evidence>
<feature type="signal peptide" evidence="1">
    <location>
        <begin position="1"/>
        <end position="26"/>
    </location>
</feature>
<evidence type="ECO:0000313" key="2">
    <source>
        <dbReference type="EMBL" id="CAB9502342.1"/>
    </source>
</evidence>